<dbReference type="HOGENOM" id="CLU_139698_5_6_9"/>
<keyword evidence="1" id="KW-0004">4Fe-4S</keyword>
<dbReference type="InterPro" id="IPR050572">
    <property type="entry name" value="Fe-S_Ferredoxin"/>
</dbReference>
<sequence length="60" mass="6243">MHPVVDEEGCIACGTCAAVCPAKPTVFEVAEVSKVMRPEACIECGACEENCPTGSIKLTN</sequence>
<dbReference type="PROSITE" id="PS00198">
    <property type="entry name" value="4FE4S_FER_1"/>
    <property type="match status" value="2"/>
</dbReference>
<evidence type="ECO:0000259" key="5">
    <source>
        <dbReference type="PROSITE" id="PS51379"/>
    </source>
</evidence>
<dbReference type="PANTHER" id="PTHR43687:SF1">
    <property type="entry name" value="FERREDOXIN III"/>
    <property type="match status" value="1"/>
</dbReference>
<dbReference type="EMBL" id="CP002780">
    <property type="protein sequence ID" value="AEG58878.1"/>
    <property type="molecule type" value="Genomic_DNA"/>
</dbReference>
<evidence type="ECO:0000256" key="4">
    <source>
        <dbReference type="ARBA" id="ARBA00023014"/>
    </source>
</evidence>
<reference evidence="6 7" key="2">
    <citation type="journal article" date="2012" name="Stand. Genomic Sci.">
        <title>Complete genome sequence of the sulfate-reducing firmicute Desulfotomaculum ruminis type strain (DL(T)).</title>
        <authorList>
            <person name="Spring S."/>
            <person name="Visser M."/>
            <person name="Lu M."/>
            <person name="Copeland A."/>
            <person name="Lapidus A."/>
            <person name="Lucas S."/>
            <person name="Cheng J.F."/>
            <person name="Han C."/>
            <person name="Tapia R."/>
            <person name="Goodwin L.A."/>
            <person name="Pitluck S."/>
            <person name="Ivanova N."/>
            <person name="Land M."/>
            <person name="Hauser L."/>
            <person name="Larimer F."/>
            <person name="Rohde M."/>
            <person name="Goker M."/>
            <person name="Detter J.C."/>
            <person name="Kyrpides N.C."/>
            <person name="Woyke T."/>
            <person name="Schaap P.J."/>
            <person name="Plugge C.M."/>
            <person name="Muyzer G."/>
            <person name="Kuever J."/>
            <person name="Pereira I.A."/>
            <person name="Parshina S.N."/>
            <person name="Bernier-Latmani R."/>
            <person name="Stams A.J."/>
            <person name="Klenk H.P."/>
        </authorList>
    </citation>
    <scope>NUCLEOTIDE SEQUENCE [LARGE SCALE GENOMIC DNA]</scope>
    <source>
        <strain evidence="7">ATCC 23193 / DSM 2154 / NCIB 8452 / DL</strain>
    </source>
</reference>
<dbReference type="PROSITE" id="PS51379">
    <property type="entry name" value="4FE4S_FER_2"/>
    <property type="match status" value="2"/>
</dbReference>
<evidence type="ECO:0000256" key="2">
    <source>
        <dbReference type="ARBA" id="ARBA00022723"/>
    </source>
</evidence>
<evidence type="ECO:0000313" key="7">
    <source>
        <dbReference type="Proteomes" id="UP000009234"/>
    </source>
</evidence>
<dbReference type="InterPro" id="IPR017900">
    <property type="entry name" value="4Fe4S_Fe_S_CS"/>
</dbReference>
<dbReference type="SUPFAM" id="SSF54862">
    <property type="entry name" value="4Fe-4S ferredoxins"/>
    <property type="match status" value="1"/>
</dbReference>
<dbReference type="KEGG" id="dru:Desru_0593"/>
<proteinExistence type="predicted"/>
<keyword evidence="2" id="KW-0479">Metal-binding</keyword>
<evidence type="ECO:0000256" key="1">
    <source>
        <dbReference type="ARBA" id="ARBA00022485"/>
    </source>
</evidence>
<protein>
    <submittedName>
        <fullName evidence="6">4Fe-4S ferredoxin iron-sulfur binding domain protein</fullName>
    </submittedName>
</protein>
<dbReference type="GO" id="GO:0051539">
    <property type="term" value="F:4 iron, 4 sulfur cluster binding"/>
    <property type="evidence" value="ECO:0007669"/>
    <property type="project" value="UniProtKB-KW"/>
</dbReference>
<gene>
    <name evidence="6" type="ordered locus">Desru_0593</name>
</gene>
<feature type="domain" description="4Fe-4S ferredoxin-type" evidence="5">
    <location>
        <begin position="1"/>
        <end position="30"/>
    </location>
</feature>
<evidence type="ECO:0000256" key="3">
    <source>
        <dbReference type="ARBA" id="ARBA00023004"/>
    </source>
</evidence>
<name>F6DSQ9_DESRL</name>
<feature type="domain" description="4Fe-4S ferredoxin-type" evidence="5">
    <location>
        <begin position="32"/>
        <end position="60"/>
    </location>
</feature>
<dbReference type="Proteomes" id="UP000009234">
    <property type="component" value="Chromosome"/>
</dbReference>
<keyword evidence="7" id="KW-1185">Reference proteome</keyword>
<dbReference type="GO" id="GO:0046872">
    <property type="term" value="F:metal ion binding"/>
    <property type="evidence" value="ECO:0007669"/>
    <property type="project" value="UniProtKB-KW"/>
</dbReference>
<evidence type="ECO:0000313" key="6">
    <source>
        <dbReference type="EMBL" id="AEG58878.1"/>
    </source>
</evidence>
<dbReference type="Pfam" id="PF13237">
    <property type="entry name" value="Fer4_10"/>
    <property type="match status" value="1"/>
</dbReference>
<dbReference type="Gene3D" id="3.30.70.20">
    <property type="match status" value="1"/>
</dbReference>
<keyword evidence="3" id="KW-0408">Iron</keyword>
<keyword evidence="4" id="KW-0411">Iron-sulfur</keyword>
<dbReference type="OrthoDB" id="9810688at2"/>
<accession>F6DSQ9</accession>
<reference evidence="7" key="1">
    <citation type="submission" date="2011-05" db="EMBL/GenBank/DDBJ databases">
        <title>Complete sequence of Desulfotomaculum ruminis DSM 2154.</title>
        <authorList>
            <person name="Lucas S."/>
            <person name="Copeland A."/>
            <person name="Lapidus A."/>
            <person name="Cheng J.-F."/>
            <person name="Goodwin L."/>
            <person name="Pitluck S."/>
            <person name="Lu M."/>
            <person name="Detter J.C."/>
            <person name="Han C."/>
            <person name="Tapia R."/>
            <person name="Land M."/>
            <person name="Hauser L."/>
            <person name="Kyrpides N."/>
            <person name="Ivanova N."/>
            <person name="Mikhailova N."/>
            <person name="Pagani I."/>
            <person name="Stams A.J.M."/>
            <person name="Plugge C.M."/>
            <person name="Muyzer G."/>
            <person name="Kuever J."/>
            <person name="Parshina S.N."/>
            <person name="Ivanova A.E."/>
            <person name="Nazina T.N."/>
            <person name="Brambilla E."/>
            <person name="Spring S."/>
            <person name="Klenk H.-P."/>
            <person name="Woyke T."/>
        </authorList>
    </citation>
    <scope>NUCLEOTIDE SEQUENCE [LARGE SCALE GENOMIC DNA]</scope>
    <source>
        <strain evidence="7">ATCC 23193 / DSM 2154 / NCIB 8452 / DL</strain>
    </source>
</reference>
<dbReference type="InterPro" id="IPR017896">
    <property type="entry name" value="4Fe4S_Fe-S-bd"/>
</dbReference>
<dbReference type="eggNOG" id="COG1148">
    <property type="taxonomic scope" value="Bacteria"/>
</dbReference>
<dbReference type="RefSeq" id="WP_013840653.1">
    <property type="nucleotide sequence ID" value="NC_015589.1"/>
</dbReference>
<dbReference type="PANTHER" id="PTHR43687">
    <property type="entry name" value="ADENYLYLSULFATE REDUCTASE, BETA SUBUNIT"/>
    <property type="match status" value="1"/>
</dbReference>
<dbReference type="STRING" id="696281.Desru_0593"/>
<dbReference type="AlphaFoldDB" id="F6DSQ9"/>
<organism evidence="6 7">
    <name type="scientific">Desulforamulus ruminis (strain ATCC 23193 / DSM 2154 / NCIMB 8452 / DL)</name>
    <name type="common">Desulfotomaculum ruminis</name>
    <dbReference type="NCBI Taxonomy" id="696281"/>
    <lineage>
        <taxon>Bacteria</taxon>
        <taxon>Bacillati</taxon>
        <taxon>Bacillota</taxon>
        <taxon>Clostridia</taxon>
        <taxon>Eubacteriales</taxon>
        <taxon>Peptococcaceae</taxon>
        <taxon>Desulforamulus</taxon>
    </lineage>
</organism>